<dbReference type="PANTHER" id="PTHR43133">
    <property type="entry name" value="RNA POLYMERASE ECF-TYPE SIGMA FACTO"/>
    <property type="match status" value="1"/>
</dbReference>
<reference evidence="7" key="1">
    <citation type="journal article" date="2014" name="Front. Microbiol.">
        <title>High frequency of phylogenetically diverse reductive dehalogenase-homologous genes in deep subseafloor sedimentary metagenomes.</title>
        <authorList>
            <person name="Kawai M."/>
            <person name="Futagami T."/>
            <person name="Toyoda A."/>
            <person name="Takaki Y."/>
            <person name="Nishi S."/>
            <person name="Hori S."/>
            <person name="Arai W."/>
            <person name="Tsubouchi T."/>
            <person name="Morono Y."/>
            <person name="Uchiyama I."/>
            <person name="Ito T."/>
            <person name="Fujiyama A."/>
            <person name="Inagaki F."/>
            <person name="Takami H."/>
        </authorList>
    </citation>
    <scope>NUCLEOTIDE SEQUENCE</scope>
    <source>
        <strain evidence="7">Expedition CK06-06</strain>
    </source>
</reference>
<dbReference type="InterPro" id="IPR013324">
    <property type="entry name" value="RNA_pol_sigma_r3/r4-like"/>
</dbReference>
<keyword evidence="3" id="KW-0731">Sigma factor</keyword>
<dbReference type="CDD" id="cd06171">
    <property type="entry name" value="Sigma70_r4"/>
    <property type="match status" value="1"/>
</dbReference>
<name>X1KQR7_9ZZZZ</name>
<sequence length="203" mass="24172">SQISYKWSRIILCLILIEIICFIEQCLKGQQSSFLELIDKYKNLVFNLAYRMTYNLQDAEDISQEVFIRVYKSLYNFNPNYKFSTWLYQMTLNICRDRFRKGKIPSVSLDAPFNKDDQKDFSPLIPDSENDPEEIFIEVEQTNFVNTLISSLPPKYREVIILRHLRDLSYEEMSKILNISLGSVKTRLFRAREKLREILKNSR</sequence>
<dbReference type="InterPro" id="IPR036388">
    <property type="entry name" value="WH-like_DNA-bd_sf"/>
</dbReference>
<feature type="non-terminal residue" evidence="7">
    <location>
        <position position="1"/>
    </location>
</feature>
<organism evidence="7">
    <name type="scientific">marine sediment metagenome</name>
    <dbReference type="NCBI Taxonomy" id="412755"/>
    <lineage>
        <taxon>unclassified sequences</taxon>
        <taxon>metagenomes</taxon>
        <taxon>ecological metagenomes</taxon>
    </lineage>
</organism>
<accession>X1KQR7</accession>
<dbReference type="PANTHER" id="PTHR43133:SF51">
    <property type="entry name" value="RNA POLYMERASE SIGMA FACTOR"/>
    <property type="match status" value="1"/>
</dbReference>
<evidence type="ECO:0000313" key="7">
    <source>
        <dbReference type="EMBL" id="GAH84373.1"/>
    </source>
</evidence>
<dbReference type="InterPro" id="IPR013325">
    <property type="entry name" value="RNA_pol_sigma_r2"/>
</dbReference>
<dbReference type="NCBIfam" id="TIGR02937">
    <property type="entry name" value="sigma70-ECF"/>
    <property type="match status" value="1"/>
</dbReference>
<dbReference type="SUPFAM" id="SSF88659">
    <property type="entry name" value="Sigma3 and sigma4 domains of RNA polymerase sigma factors"/>
    <property type="match status" value="1"/>
</dbReference>
<evidence type="ECO:0000256" key="1">
    <source>
        <dbReference type="ARBA" id="ARBA00010641"/>
    </source>
</evidence>
<evidence type="ECO:0000259" key="6">
    <source>
        <dbReference type="Pfam" id="PF08281"/>
    </source>
</evidence>
<comment type="similarity">
    <text evidence="1">Belongs to the sigma-70 factor family. ECF subfamily.</text>
</comment>
<gene>
    <name evidence="7" type="ORF">S03H2_55956</name>
</gene>
<dbReference type="Gene3D" id="1.10.10.10">
    <property type="entry name" value="Winged helix-like DNA-binding domain superfamily/Winged helix DNA-binding domain"/>
    <property type="match status" value="1"/>
</dbReference>
<proteinExistence type="inferred from homology"/>
<feature type="domain" description="RNA polymerase sigma-70 region 2" evidence="5">
    <location>
        <begin position="37"/>
        <end position="102"/>
    </location>
</feature>
<dbReference type="GO" id="GO:0006352">
    <property type="term" value="P:DNA-templated transcription initiation"/>
    <property type="evidence" value="ECO:0007669"/>
    <property type="project" value="InterPro"/>
</dbReference>
<dbReference type="Pfam" id="PF04542">
    <property type="entry name" value="Sigma70_r2"/>
    <property type="match status" value="1"/>
</dbReference>
<dbReference type="Pfam" id="PF08281">
    <property type="entry name" value="Sigma70_r4_2"/>
    <property type="match status" value="1"/>
</dbReference>
<feature type="domain" description="RNA polymerase sigma factor 70 region 4 type 2" evidence="6">
    <location>
        <begin position="147"/>
        <end position="195"/>
    </location>
</feature>
<keyword evidence="2" id="KW-0805">Transcription regulation</keyword>
<comment type="caution">
    <text evidence="7">The sequence shown here is derived from an EMBL/GenBank/DDBJ whole genome shotgun (WGS) entry which is preliminary data.</text>
</comment>
<evidence type="ECO:0000256" key="3">
    <source>
        <dbReference type="ARBA" id="ARBA00023082"/>
    </source>
</evidence>
<dbReference type="GO" id="GO:0016987">
    <property type="term" value="F:sigma factor activity"/>
    <property type="evidence" value="ECO:0007669"/>
    <property type="project" value="UniProtKB-KW"/>
</dbReference>
<evidence type="ECO:0008006" key="8">
    <source>
        <dbReference type="Google" id="ProtNLM"/>
    </source>
</evidence>
<dbReference type="InterPro" id="IPR014284">
    <property type="entry name" value="RNA_pol_sigma-70_dom"/>
</dbReference>
<keyword evidence="4" id="KW-0804">Transcription</keyword>
<protein>
    <recommendedName>
        <fullName evidence="8">HTH luxR-type domain-containing protein</fullName>
    </recommendedName>
</protein>
<dbReference type="InterPro" id="IPR013249">
    <property type="entry name" value="RNA_pol_sigma70_r4_t2"/>
</dbReference>
<dbReference type="SUPFAM" id="SSF88946">
    <property type="entry name" value="Sigma2 domain of RNA polymerase sigma factors"/>
    <property type="match status" value="1"/>
</dbReference>
<dbReference type="Gene3D" id="1.10.1740.10">
    <property type="match status" value="1"/>
</dbReference>
<evidence type="ECO:0000256" key="4">
    <source>
        <dbReference type="ARBA" id="ARBA00023163"/>
    </source>
</evidence>
<evidence type="ECO:0000259" key="5">
    <source>
        <dbReference type="Pfam" id="PF04542"/>
    </source>
</evidence>
<dbReference type="AlphaFoldDB" id="X1KQR7"/>
<dbReference type="InterPro" id="IPR039425">
    <property type="entry name" value="RNA_pol_sigma-70-like"/>
</dbReference>
<evidence type="ECO:0000256" key="2">
    <source>
        <dbReference type="ARBA" id="ARBA00023015"/>
    </source>
</evidence>
<dbReference type="GO" id="GO:0003677">
    <property type="term" value="F:DNA binding"/>
    <property type="evidence" value="ECO:0007669"/>
    <property type="project" value="InterPro"/>
</dbReference>
<dbReference type="InterPro" id="IPR007627">
    <property type="entry name" value="RNA_pol_sigma70_r2"/>
</dbReference>
<dbReference type="EMBL" id="BARU01035780">
    <property type="protein sequence ID" value="GAH84373.1"/>
    <property type="molecule type" value="Genomic_DNA"/>
</dbReference>